<evidence type="ECO:0000313" key="3">
    <source>
        <dbReference type="Proteomes" id="UP001231518"/>
    </source>
</evidence>
<dbReference type="AlphaFoldDB" id="A0AAD7YFT1"/>
<gene>
    <name evidence="2" type="ORF">PYW07_013988</name>
</gene>
<comment type="caution">
    <text evidence="2">The sequence shown here is derived from an EMBL/GenBank/DDBJ whole genome shotgun (WGS) entry which is preliminary data.</text>
</comment>
<dbReference type="Proteomes" id="UP001231518">
    <property type="component" value="Chromosome 4"/>
</dbReference>
<name>A0AAD7YFT1_MYTSE</name>
<evidence type="ECO:0000256" key="1">
    <source>
        <dbReference type="SAM" id="MobiDB-lite"/>
    </source>
</evidence>
<organism evidence="2 3">
    <name type="scientific">Mythimna separata</name>
    <name type="common">Oriental armyworm</name>
    <name type="synonym">Pseudaletia separata</name>
    <dbReference type="NCBI Taxonomy" id="271217"/>
    <lineage>
        <taxon>Eukaryota</taxon>
        <taxon>Metazoa</taxon>
        <taxon>Ecdysozoa</taxon>
        <taxon>Arthropoda</taxon>
        <taxon>Hexapoda</taxon>
        <taxon>Insecta</taxon>
        <taxon>Pterygota</taxon>
        <taxon>Neoptera</taxon>
        <taxon>Endopterygota</taxon>
        <taxon>Lepidoptera</taxon>
        <taxon>Glossata</taxon>
        <taxon>Ditrysia</taxon>
        <taxon>Noctuoidea</taxon>
        <taxon>Noctuidae</taxon>
        <taxon>Noctuinae</taxon>
        <taxon>Hadenini</taxon>
        <taxon>Mythimna</taxon>
    </lineage>
</organism>
<keyword evidence="3" id="KW-1185">Reference proteome</keyword>
<proteinExistence type="predicted"/>
<accession>A0AAD7YFT1</accession>
<protein>
    <submittedName>
        <fullName evidence="2">Uncharacterized protein</fullName>
    </submittedName>
</protein>
<sequence>MPLWETSFDNSDRNAAQTLMELQSNIVKINEENVLGHNITVTAGVVAARTAPKKRFLNRYTSSTRETRNVETQTEDDYSKENTLQLAVTERDQTIEQLRKDLAYYKRLTDTVGENHETPDDEVDMVN</sequence>
<dbReference type="EMBL" id="JARGEI010000020">
    <property type="protein sequence ID" value="KAJ8713618.1"/>
    <property type="molecule type" value="Genomic_DNA"/>
</dbReference>
<evidence type="ECO:0000313" key="2">
    <source>
        <dbReference type="EMBL" id="KAJ8713618.1"/>
    </source>
</evidence>
<reference evidence="2" key="1">
    <citation type="submission" date="2023-03" db="EMBL/GenBank/DDBJ databases">
        <title>Chromosome-level genomes of two armyworms, Mythimna separata and Mythimna loreyi, provide insights into the biosynthesis and reception of sex pheromones.</title>
        <authorList>
            <person name="Zhao H."/>
        </authorList>
    </citation>
    <scope>NUCLEOTIDE SEQUENCE</scope>
    <source>
        <strain evidence="2">BeijingLab</strain>
        <tissue evidence="2">Pupa</tissue>
    </source>
</reference>
<feature type="region of interest" description="Disordered" evidence="1">
    <location>
        <begin position="62"/>
        <end position="81"/>
    </location>
</feature>